<protein>
    <recommendedName>
        <fullName evidence="4">Anaphase-promoting complex subunit 5</fullName>
    </recommendedName>
</protein>
<proteinExistence type="predicted"/>
<accession>A0AAD7FZH5</accession>
<name>A0AAD7FZH5_9AGAR</name>
<gene>
    <name evidence="2" type="ORF">FB45DRAFT_998090</name>
</gene>
<evidence type="ECO:0000313" key="2">
    <source>
        <dbReference type="EMBL" id="KAJ7646638.1"/>
    </source>
</evidence>
<feature type="compositionally biased region" description="Acidic residues" evidence="1">
    <location>
        <begin position="652"/>
        <end position="689"/>
    </location>
</feature>
<comment type="caution">
    <text evidence="2">The sequence shown here is derived from an EMBL/GenBank/DDBJ whole genome shotgun (WGS) entry which is preliminary data.</text>
</comment>
<dbReference type="Proteomes" id="UP001221142">
    <property type="component" value="Unassembled WGS sequence"/>
</dbReference>
<dbReference type="AlphaFoldDB" id="A0AAD7FZH5"/>
<keyword evidence="3" id="KW-1185">Reference proteome</keyword>
<evidence type="ECO:0000256" key="1">
    <source>
        <dbReference type="SAM" id="MobiDB-lite"/>
    </source>
</evidence>
<evidence type="ECO:0008006" key="4">
    <source>
        <dbReference type="Google" id="ProtNLM"/>
    </source>
</evidence>
<organism evidence="2 3">
    <name type="scientific">Roridomyces roridus</name>
    <dbReference type="NCBI Taxonomy" id="1738132"/>
    <lineage>
        <taxon>Eukaryota</taxon>
        <taxon>Fungi</taxon>
        <taxon>Dikarya</taxon>
        <taxon>Basidiomycota</taxon>
        <taxon>Agaricomycotina</taxon>
        <taxon>Agaricomycetes</taxon>
        <taxon>Agaricomycetidae</taxon>
        <taxon>Agaricales</taxon>
        <taxon>Marasmiineae</taxon>
        <taxon>Mycenaceae</taxon>
        <taxon>Roridomyces</taxon>
    </lineage>
</organism>
<reference evidence="2" key="1">
    <citation type="submission" date="2023-03" db="EMBL/GenBank/DDBJ databases">
        <title>Massive genome expansion in bonnet fungi (Mycena s.s.) driven by repeated elements and novel gene families across ecological guilds.</title>
        <authorList>
            <consortium name="Lawrence Berkeley National Laboratory"/>
            <person name="Harder C.B."/>
            <person name="Miyauchi S."/>
            <person name="Viragh M."/>
            <person name="Kuo A."/>
            <person name="Thoen E."/>
            <person name="Andreopoulos B."/>
            <person name="Lu D."/>
            <person name="Skrede I."/>
            <person name="Drula E."/>
            <person name="Henrissat B."/>
            <person name="Morin E."/>
            <person name="Kohler A."/>
            <person name="Barry K."/>
            <person name="LaButti K."/>
            <person name="Morin E."/>
            <person name="Salamov A."/>
            <person name="Lipzen A."/>
            <person name="Mereny Z."/>
            <person name="Hegedus B."/>
            <person name="Baldrian P."/>
            <person name="Stursova M."/>
            <person name="Weitz H."/>
            <person name="Taylor A."/>
            <person name="Grigoriev I.V."/>
            <person name="Nagy L.G."/>
            <person name="Martin F."/>
            <person name="Kauserud H."/>
        </authorList>
    </citation>
    <scope>NUCLEOTIDE SEQUENCE</scope>
    <source>
        <strain evidence="2">9284</strain>
    </source>
</reference>
<dbReference type="InterPro" id="IPR011990">
    <property type="entry name" value="TPR-like_helical_dom_sf"/>
</dbReference>
<dbReference type="EMBL" id="JARKIF010000002">
    <property type="protein sequence ID" value="KAJ7646638.1"/>
    <property type="molecule type" value="Genomic_DNA"/>
</dbReference>
<sequence>MDHFHFCDRSATERRGSGNSIFYGYILDPCNWAIQMLNHMAGLGWPAQIQPWIFYMQCNLTVCHHNQGNYALSLQTSEQALQTWKSLQSDYQNTYPSHEECASTIHAARVAHMLSDSLLKLNQTDRLSEAIAIAQEAVSLSQPLMKQLNSNAPAIKIEKWTLEEFVVCISFNSLVVLGRALASSNQHIQAFEATKKGFSIVLALHLSGYGLKPDGESVDGFIHQICNLAEADGLSLSMLADTIILFRDLVHLYPDHFSVQFLYLVWAYLHLTQPDNTFGLKNLRTFLEPNKMTRVKVPALSLLAGNQLNLCESLGVEEVIRIYLDTSPTIYNNLLIQDVFHLGSHDTVAALCHTVSSLMAGSNNQFSSSWLTDIWILQRRSRNMEALAYLSQLRIPSTHGNHVKLTVMIQLANILKCLDQPRRALKLAEQAIILGRQHVEAQSIIVRTYLHIDSLIVFGDCLAELHQDTEALCALQKAAQMYDRNKTGFARCFFQLYGFRSQKLGARCFHSLSLRLVTAGKLEEALEKANQAIELCREQVSLAPVDSPLLATILRDQALIMWQLDNRVECLAALEEAAEIWRKVSETEPYLLQDLERVLIELEGYLKDHGDVARAKAVAKKLIEVQRKIAAAPPEPEFLVYDFRKDTSLDHEPEEDEVASDYETAAEDEYEDVPEAFGNDDDLTDFTSS</sequence>
<dbReference type="Gene3D" id="1.25.40.10">
    <property type="entry name" value="Tetratricopeptide repeat domain"/>
    <property type="match status" value="3"/>
</dbReference>
<feature type="region of interest" description="Disordered" evidence="1">
    <location>
        <begin position="648"/>
        <end position="689"/>
    </location>
</feature>
<evidence type="ECO:0000313" key="3">
    <source>
        <dbReference type="Proteomes" id="UP001221142"/>
    </source>
</evidence>
<dbReference type="SUPFAM" id="SSF48452">
    <property type="entry name" value="TPR-like"/>
    <property type="match status" value="2"/>
</dbReference>